<keyword evidence="16" id="KW-0472">Membrane</keyword>
<feature type="domain" description="Sm" evidence="17">
    <location>
        <begin position="311"/>
        <end position="386"/>
    </location>
</feature>
<dbReference type="FunFam" id="2.30.30.100:FF:000013">
    <property type="entry name" value="Small nuclear ribonucleoprotein E"/>
    <property type="match status" value="1"/>
</dbReference>
<name>A0A0D8XQL3_DICVI</name>
<evidence type="ECO:0000256" key="5">
    <source>
        <dbReference type="ARBA" id="ARBA00022490"/>
    </source>
</evidence>
<dbReference type="OrthoDB" id="9994380at2759"/>
<comment type="function">
    <text evidence="13">Plays a role in pre-mRNA splicing as a core component of the spliceosomal U1, U2, U4 and U5 small nuclear ribonucleoproteins (snRNPs), the building blocks of the spliceosome.</text>
</comment>
<reference evidence="18 19" key="1">
    <citation type="submission" date="2013-11" db="EMBL/GenBank/DDBJ databases">
        <title>Draft genome of the bovine lungworm Dictyocaulus viviparus.</title>
        <authorList>
            <person name="Mitreva M."/>
        </authorList>
    </citation>
    <scope>NUCLEOTIDE SEQUENCE [LARGE SCALE GENOMIC DNA]</scope>
    <source>
        <strain evidence="18 19">HannoverDv2000</strain>
    </source>
</reference>
<keyword evidence="19" id="KW-1185">Reference proteome</keyword>
<dbReference type="Gene3D" id="3.40.50.1460">
    <property type="match status" value="1"/>
</dbReference>
<dbReference type="InterPro" id="IPR047575">
    <property type="entry name" value="Sm"/>
</dbReference>
<dbReference type="Pfam" id="PF01423">
    <property type="entry name" value="LSM"/>
    <property type="match status" value="1"/>
</dbReference>
<dbReference type="PANTHER" id="PTHR41148">
    <property type="entry name" value="LP09875P"/>
    <property type="match status" value="1"/>
</dbReference>
<keyword evidence="11" id="KW-0687">Ribonucleoprotein</keyword>
<proteinExistence type="inferred from homology"/>
<keyword evidence="16" id="KW-1133">Transmembrane helix</keyword>
<dbReference type="PRINTS" id="PR00776">
    <property type="entry name" value="HEMOGLOBNASE"/>
</dbReference>
<evidence type="ECO:0000256" key="1">
    <source>
        <dbReference type="ARBA" id="ARBA00004123"/>
    </source>
</evidence>
<dbReference type="AlphaFoldDB" id="A0A0D8XQL3"/>
<dbReference type="SUPFAM" id="SSF50729">
    <property type="entry name" value="PH domain-like"/>
    <property type="match status" value="1"/>
</dbReference>
<sequence length="513" mass="59334">MPWLFGRKIYKSNFYVWYLGSKEAYGIRGSSANRIFKVVLPIMRQLLKDNLRRSPSKATVQISRKGLKLTQSVPTISRGGKMRMHLAKLEISANCITYSMTGRAPFDDVVGVVMVVLNPEMNSPVHVHCYRCDTSETAQIMHTNIQLLISQPEIQRSILALEQRLFLARLLIPRLEREVRSTSDAKARALSENFVHPKMEEISQRSPFLQGFLIVPENDIRKMPRRVVEELKSKLKKNDLNSVQNSLQSMSIRQYPPFTESRQSVPLRMFGDTLMNRGKSRSLNDLTMNFVSTTMSMMSGRKVQKVMVQPINLIFRYLQNRTRIQIWLYEDVNHRIEGYIVGFDEYMNVVLDEAEELNVKTQSRNKLGRILLKGDNITMIHAVTALLFLFTPVYSILNTGIQLRIDQLFDATGHTNNWAVLVCTSRFWFNYRHVSNVLALYHTVKRLGIPDSNIILMLAEDIPCNPRNPRPGHFLLNCTCLLLDLTGRHPFEKWVLLESYTPNYLWVTFFHCC</sequence>
<dbReference type="InterPro" id="IPR001096">
    <property type="entry name" value="Peptidase_C13"/>
</dbReference>
<protein>
    <recommendedName>
        <fullName evidence="15">Probable small nuclear ribonucleoprotein E</fullName>
    </recommendedName>
    <alternativeName>
        <fullName evidence="12">Sm protein E</fullName>
    </alternativeName>
</protein>
<dbReference type="Pfam" id="PF01650">
    <property type="entry name" value="Peptidase_C13"/>
    <property type="match status" value="1"/>
</dbReference>
<dbReference type="STRING" id="29172.A0A0D8XQL3"/>
<gene>
    <name evidence="18" type="ORF">DICVIV_07131</name>
</gene>
<reference evidence="19" key="2">
    <citation type="journal article" date="2016" name="Sci. Rep.">
        <title>Dictyocaulus viviparus genome, variome and transcriptome elucidate lungworm biology and support future intervention.</title>
        <authorList>
            <person name="McNulty S.N."/>
            <person name="Strube C."/>
            <person name="Rosa B.A."/>
            <person name="Martin J.C."/>
            <person name="Tyagi R."/>
            <person name="Choi Y.J."/>
            <person name="Wang Q."/>
            <person name="Hallsworth Pepin K."/>
            <person name="Zhang X."/>
            <person name="Ozersky P."/>
            <person name="Wilson R.K."/>
            <person name="Sternberg P.W."/>
            <person name="Gasser R.B."/>
            <person name="Mitreva M."/>
        </authorList>
    </citation>
    <scope>NUCLEOTIDE SEQUENCE [LARGE SCALE GENOMIC DNA]</scope>
    <source>
        <strain evidence="19">HannoverDv2000</strain>
    </source>
</reference>
<dbReference type="GO" id="GO:0003723">
    <property type="term" value="F:RNA binding"/>
    <property type="evidence" value="ECO:0007669"/>
    <property type="project" value="UniProtKB-KW"/>
</dbReference>
<keyword evidence="16" id="KW-0812">Transmembrane</keyword>
<evidence type="ECO:0000256" key="9">
    <source>
        <dbReference type="ARBA" id="ARBA00023187"/>
    </source>
</evidence>
<evidence type="ECO:0000256" key="11">
    <source>
        <dbReference type="ARBA" id="ARBA00023274"/>
    </source>
</evidence>
<evidence type="ECO:0000256" key="15">
    <source>
        <dbReference type="ARBA" id="ARBA00071875"/>
    </source>
</evidence>
<comment type="subcellular location">
    <subcellularLocation>
        <location evidence="2">Cytoplasm</location>
        <location evidence="2">Cytosol</location>
    </subcellularLocation>
    <subcellularLocation>
        <location evidence="1">Nucleus</location>
    </subcellularLocation>
</comment>
<comment type="subunit">
    <text evidence="14">Core component of the spliceosomal U1, U2, U4 and U5 small nuclear ribonucleoproteins (snRNPs), the building blocks of the spliceosome.</text>
</comment>
<accession>A0A0D8XQL3</accession>
<evidence type="ECO:0000256" key="12">
    <source>
        <dbReference type="ARBA" id="ARBA00030143"/>
    </source>
</evidence>
<dbReference type="InterPro" id="IPR010920">
    <property type="entry name" value="LSM_dom_sf"/>
</dbReference>
<keyword evidence="6" id="KW-0507">mRNA processing</keyword>
<keyword evidence="8" id="KW-0694">RNA-binding</keyword>
<dbReference type="GO" id="GO:0000398">
    <property type="term" value="P:mRNA splicing, via spliceosome"/>
    <property type="evidence" value="ECO:0007669"/>
    <property type="project" value="InterPro"/>
</dbReference>
<dbReference type="SMART" id="SM00651">
    <property type="entry name" value="Sm"/>
    <property type="match status" value="1"/>
</dbReference>
<keyword evidence="10" id="KW-0539">Nucleus</keyword>
<dbReference type="InterPro" id="IPR001163">
    <property type="entry name" value="Sm_dom_euk/arc"/>
</dbReference>
<dbReference type="EMBL" id="KN716334">
    <property type="protein sequence ID" value="KJH46805.1"/>
    <property type="molecule type" value="Genomic_DNA"/>
</dbReference>
<evidence type="ECO:0000256" key="14">
    <source>
        <dbReference type="ARBA" id="ARBA00063415"/>
    </source>
</evidence>
<feature type="transmembrane region" description="Helical" evidence="16">
    <location>
        <begin position="379"/>
        <end position="397"/>
    </location>
</feature>
<dbReference type="GO" id="GO:0005681">
    <property type="term" value="C:spliceosomal complex"/>
    <property type="evidence" value="ECO:0007669"/>
    <property type="project" value="UniProtKB-KW"/>
</dbReference>
<dbReference type="Gene3D" id="2.30.30.100">
    <property type="match status" value="1"/>
</dbReference>
<comment type="similarity">
    <text evidence="4">Belongs to the peptidase C13 family.</text>
</comment>
<evidence type="ECO:0000256" key="4">
    <source>
        <dbReference type="ARBA" id="ARBA00009941"/>
    </source>
</evidence>
<evidence type="ECO:0000256" key="8">
    <source>
        <dbReference type="ARBA" id="ARBA00022884"/>
    </source>
</evidence>
<keyword evidence="7" id="KW-0747">Spliceosome</keyword>
<dbReference type="CDD" id="cd01718">
    <property type="entry name" value="Sm_E"/>
    <property type="match status" value="1"/>
</dbReference>
<dbReference type="InterPro" id="IPR027078">
    <property type="entry name" value="snRNP-E"/>
</dbReference>
<evidence type="ECO:0000256" key="7">
    <source>
        <dbReference type="ARBA" id="ARBA00022728"/>
    </source>
</evidence>
<evidence type="ECO:0000256" key="6">
    <source>
        <dbReference type="ARBA" id="ARBA00022664"/>
    </source>
</evidence>
<comment type="similarity">
    <text evidence="3">Belongs to the snRNP Sm proteins family.</text>
</comment>
<dbReference type="GO" id="GO:0008233">
    <property type="term" value="F:peptidase activity"/>
    <property type="evidence" value="ECO:0007669"/>
    <property type="project" value="InterPro"/>
</dbReference>
<evidence type="ECO:0000313" key="19">
    <source>
        <dbReference type="Proteomes" id="UP000053766"/>
    </source>
</evidence>
<evidence type="ECO:0000256" key="16">
    <source>
        <dbReference type="SAM" id="Phobius"/>
    </source>
</evidence>
<evidence type="ECO:0000259" key="17">
    <source>
        <dbReference type="PROSITE" id="PS52002"/>
    </source>
</evidence>
<dbReference type="SUPFAM" id="SSF50182">
    <property type="entry name" value="Sm-like ribonucleoproteins"/>
    <property type="match status" value="1"/>
</dbReference>
<evidence type="ECO:0000256" key="2">
    <source>
        <dbReference type="ARBA" id="ARBA00004514"/>
    </source>
</evidence>
<evidence type="ECO:0000313" key="18">
    <source>
        <dbReference type="EMBL" id="KJH46805.1"/>
    </source>
</evidence>
<evidence type="ECO:0000256" key="10">
    <source>
        <dbReference type="ARBA" id="ARBA00023242"/>
    </source>
</evidence>
<dbReference type="PROSITE" id="PS52002">
    <property type="entry name" value="SM"/>
    <property type="match status" value="1"/>
</dbReference>
<organism evidence="18 19">
    <name type="scientific">Dictyocaulus viviparus</name>
    <name type="common">Bovine lungworm</name>
    <dbReference type="NCBI Taxonomy" id="29172"/>
    <lineage>
        <taxon>Eukaryota</taxon>
        <taxon>Metazoa</taxon>
        <taxon>Ecdysozoa</taxon>
        <taxon>Nematoda</taxon>
        <taxon>Chromadorea</taxon>
        <taxon>Rhabditida</taxon>
        <taxon>Rhabditina</taxon>
        <taxon>Rhabditomorpha</taxon>
        <taxon>Strongyloidea</taxon>
        <taxon>Metastrongylidae</taxon>
        <taxon>Dictyocaulus</taxon>
    </lineage>
</organism>
<dbReference type="GO" id="GO:0005829">
    <property type="term" value="C:cytosol"/>
    <property type="evidence" value="ECO:0007669"/>
    <property type="project" value="UniProtKB-SubCell"/>
</dbReference>
<dbReference type="GO" id="GO:0006508">
    <property type="term" value="P:proteolysis"/>
    <property type="evidence" value="ECO:0007669"/>
    <property type="project" value="InterPro"/>
</dbReference>
<dbReference type="PANTHER" id="PTHR41148:SF1">
    <property type="entry name" value="LP09875P"/>
    <property type="match status" value="1"/>
</dbReference>
<evidence type="ECO:0000256" key="3">
    <source>
        <dbReference type="ARBA" id="ARBA00006850"/>
    </source>
</evidence>
<dbReference type="Proteomes" id="UP000053766">
    <property type="component" value="Unassembled WGS sequence"/>
</dbReference>
<evidence type="ECO:0000256" key="13">
    <source>
        <dbReference type="ARBA" id="ARBA00058057"/>
    </source>
</evidence>
<keyword evidence="5" id="KW-0963">Cytoplasm</keyword>
<keyword evidence="9" id="KW-0508">mRNA splicing</keyword>